<dbReference type="GO" id="GO:0006351">
    <property type="term" value="P:DNA-templated transcription"/>
    <property type="evidence" value="ECO:0007669"/>
    <property type="project" value="InterPro"/>
</dbReference>
<keyword evidence="6" id="KW-0804">Transcription</keyword>
<evidence type="ECO:0000256" key="7">
    <source>
        <dbReference type="ARBA" id="ARBA00023242"/>
    </source>
</evidence>
<feature type="domain" description="Zn(2)-C6 fungal-type" evidence="10">
    <location>
        <begin position="70"/>
        <end position="99"/>
    </location>
</feature>
<name>A0A1L9T4G6_9EURO</name>
<evidence type="ECO:0000256" key="5">
    <source>
        <dbReference type="ARBA" id="ARBA00023125"/>
    </source>
</evidence>
<feature type="coiled-coil region" evidence="9">
    <location>
        <begin position="252"/>
        <end position="279"/>
    </location>
</feature>
<keyword evidence="8" id="KW-0863">Zinc-finger</keyword>
<evidence type="ECO:0000259" key="11">
    <source>
        <dbReference type="PROSITE" id="PS50157"/>
    </source>
</evidence>
<dbReference type="PANTHER" id="PTHR47660">
    <property type="entry name" value="TRANSCRIPTION FACTOR WITH C2H2 AND ZN(2)-CYS(6) DNA BINDING DOMAIN (EUROFUNG)-RELATED-RELATED"/>
    <property type="match status" value="1"/>
</dbReference>
<dbReference type="VEuPathDB" id="FungiDB:ASPSYDRAFT_186237"/>
<dbReference type="InterPro" id="IPR029035">
    <property type="entry name" value="DHS-like_NAD/FAD-binding_dom"/>
</dbReference>
<keyword evidence="5" id="KW-0238">DNA-binding</keyword>
<dbReference type="InterPro" id="IPR001138">
    <property type="entry name" value="Zn2Cys6_DnaBD"/>
</dbReference>
<dbReference type="PANTHER" id="PTHR47660:SF7">
    <property type="entry name" value="TRANSCRIPTION FACTOR WITH C2H2 AND ZN(2)-CYS(6) DNA BINDING DOMAIN (EUROFUNG)"/>
    <property type="match status" value="1"/>
</dbReference>
<dbReference type="SUPFAM" id="SSF52949">
    <property type="entry name" value="Macro domain-like"/>
    <property type="match status" value="1"/>
</dbReference>
<keyword evidence="9" id="KW-0175">Coiled coil</keyword>
<dbReference type="SMART" id="SM00066">
    <property type="entry name" value="GAL4"/>
    <property type="match status" value="1"/>
</dbReference>
<dbReference type="Gene3D" id="3.40.220.10">
    <property type="entry name" value="Leucine Aminopeptidase, subunit E, domain 1"/>
    <property type="match status" value="1"/>
</dbReference>
<keyword evidence="3" id="KW-0862">Zinc</keyword>
<dbReference type="SMART" id="SM00506">
    <property type="entry name" value="A1pp"/>
    <property type="match status" value="1"/>
</dbReference>
<dbReference type="GO" id="GO:0000981">
    <property type="term" value="F:DNA-binding transcription factor activity, RNA polymerase II-specific"/>
    <property type="evidence" value="ECO:0007669"/>
    <property type="project" value="InterPro"/>
</dbReference>
<feature type="domain" description="Macro" evidence="12">
    <location>
        <begin position="528"/>
        <end position="728"/>
    </location>
</feature>
<dbReference type="InterPro" id="IPR013087">
    <property type="entry name" value="Znf_C2H2_type"/>
</dbReference>
<evidence type="ECO:0000313" key="14">
    <source>
        <dbReference type="Proteomes" id="UP000184356"/>
    </source>
</evidence>
<dbReference type="PROSITE" id="PS00028">
    <property type="entry name" value="ZINC_FINGER_C2H2_1"/>
    <property type="match status" value="1"/>
</dbReference>
<evidence type="ECO:0000256" key="4">
    <source>
        <dbReference type="ARBA" id="ARBA00023015"/>
    </source>
</evidence>
<dbReference type="CDD" id="cd00067">
    <property type="entry name" value="GAL4"/>
    <property type="match status" value="1"/>
</dbReference>
<dbReference type="SUPFAM" id="SSF52467">
    <property type="entry name" value="DHS-like NAD/FAD-binding domain"/>
    <property type="match status" value="1"/>
</dbReference>
<reference evidence="14" key="1">
    <citation type="journal article" date="2017" name="Genome Biol.">
        <title>Comparative genomics reveals high biological diversity and specific adaptations in the industrially and medically important fungal genus Aspergillus.</title>
        <authorList>
            <person name="de Vries R.P."/>
            <person name="Riley R."/>
            <person name="Wiebenga A."/>
            <person name="Aguilar-Osorio G."/>
            <person name="Amillis S."/>
            <person name="Uchima C.A."/>
            <person name="Anderluh G."/>
            <person name="Asadollahi M."/>
            <person name="Askin M."/>
            <person name="Barry K."/>
            <person name="Battaglia E."/>
            <person name="Bayram O."/>
            <person name="Benocci T."/>
            <person name="Braus-Stromeyer S.A."/>
            <person name="Caldana C."/>
            <person name="Canovas D."/>
            <person name="Cerqueira G.C."/>
            <person name="Chen F."/>
            <person name="Chen W."/>
            <person name="Choi C."/>
            <person name="Clum A."/>
            <person name="Dos Santos R.A."/>
            <person name="Damasio A.R."/>
            <person name="Diallinas G."/>
            <person name="Emri T."/>
            <person name="Fekete E."/>
            <person name="Flipphi M."/>
            <person name="Freyberg S."/>
            <person name="Gallo A."/>
            <person name="Gournas C."/>
            <person name="Habgood R."/>
            <person name="Hainaut M."/>
            <person name="Harispe M.L."/>
            <person name="Henrissat B."/>
            <person name="Hilden K.S."/>
            <person name="Hope R."/>
            <person name="Hossain A."/>
            <person name="Karabika E."/>
            <person name="Karaffa L."/>
            <person name="Karanyi Z."/>
            <person name="Krasevec N."/>
            <person name="Kuo A."/>
            <person name="Kusch H."/>
            <person name="LaButti K."/>
            <person name="Lagendijk E.L."/>
            <person name="Lapidus A."/>
            <person name="Levasseur A."/>
            <person name="Lindquist E."/>
            <person name="Lipzen A."/>
            <person name="Logrieco A.F."/>
            <person name="MacCabe A."/>
            <person name="Maekelae M.R."/>
            <person name="Malavazi I."/>
            <person name="Melin P."/>
            <person name="Meyer V."/>
            <person name="Mielnichuk N."/>
            <person name="Miskei M."/>
            <person name="Molnar A.P."/>
            <person name="Mule G."/>
            <person name="Ngan C.Y."/>
            <person name="Orejas M."/>
            <person name="Orosz E."/>
            <person name="Ouedraogo J.P."/>
            <person name="Overkamp K.M."/>
            <person name="Park H.-S."/>
            <person name="Perrone G."/>
            <person name="Piumi F."/>
            <person name="Punt P.J."/>
            <person name="Ram A.F."/>
            <person name="Ramon A."/>
            <person name="Rauscher S."/>
            <person name="Record E."/>
            <person name="Riano-Pachon D.M."/>
            <person name="Robert V."/>
            <person name="Roehrig J."/>
            <person name="Ruller R."/>
            <person name="Salamov A."/>
            <person name="Salih N.S."/>
            <person name="Samson R.A."/>
            <person name="Sandor E."/>
            <person name="Sanguinetti M."/>
            <person name="Schuetze T."/>
            <person name="Sepcic K."/>
            <person name="Shelest E."/>
            <person name="Sherlock G."/>
            <person name="Sophianopoulou V."/>
            <person name="Squina F.M."/>
            <person name="Sun H."/>
            <person name="Susca A."/>
            <person name="Todd R.B."/>
            <person name="Tsang A."/>
            <person name="Unkles S.E."/>
            <person name="van de Wiele N."/>
            <person name="van Rossen-Uffink D."/>
            <person name="Oliveira J.V."/>
            <person name="Vesth T.C."/>
            <person name="Visser J."/>
            <person name="Yu J.-H."/>
            <person name="Zhou M."/>
            <person name="Andersen M.R."/>
            <person name="Archer D.B."/>
            <person name="Baker S.E."/>
            <person name="Benoit I."/>
            <person name="Brakhage A.A."/>
            <person name="Braus G.H."/>
            <person name="Fischer R."/>
            <person name="Frisvad J.C."/>
            <person name="Goldman G.H."/>
            <person name="Houbraken J."/>
            <person name="Oakley B."/>
            <person name="Pocsi I."/>
            <person name="Scazzocchio C."/>
            <person name="Seiboth B."/>
            <person name="vanKuyk P.A."/>
            <person name="Wortman J."/>
            <person name="Dyer P.S."/>
            <person name="Grigoriev I.V."/>
        </authorList>
    </citation>
    <scope>NUCLEOTIDE SEQUENCE [LARGE SCALE GENOMIC DNA]</scope>
    <source>
        <strain evidence="14">CBS 593.65</strain>
    </source>
</reference>
<dbReference type="Pfam" id="PF01661">
    <property type="entry name" value="Macro"/>
    <property type="match status" value="1"/>
</dbReference>
<dbReference type="Gene3D" id="3.30.160.60">
    <property type="entry name" value="Classic Zinc Finger"/>
    <property type="match status" value="1"/>
</dbReference>
<evidence type="ECO:0000259" key="12">
    <source>
        <dbReference type="PROSITE" id="PS51154"/>
    </source>
</evidence>
<dbReference type="EMBL" id="KV878595">
    <property type="protein sequence ID" value="OJJ54193.1"/>
    <property type="molecule type" value="Genomic_DNA"/>
</dbReference>
<evidence type="ECO:0000256" key="6">
    <source>
        <dbReference type="ARBA" id="ARBA00023163"/>
    </source>
</evidence>
<dbReference type="Gene3D" id="3.40.50.1220">
    <property type="entry name" value="TPP-binding domain"/>
    <property type="match status" value="1"/>
</dbReference>
<dbReference type="RefSeq" id="XP_040697999.1">
    <property type="nucleotide sequence ID" value="XM_040843572.1"/>
</dbReference>
<dbReference type="CDD" id="cd12148">
    <property type="entry name" value="fungal_TF_MHR"/>
    <property type="match status" value="1"/>
</dbReference>
<dbReference type="STRING" id="1036612.A0A1L9T4G6"/>
<protein>
    <submittedName>
        <fullName evidence="13">Uncharacterized protein</fullName>
    </submittedName>
</protein>
<dbReference type="SMART" id="SM00355">
    <property type="entry name" value="ZnF_C2H2"/>
    <property type="match status" value="2"/>
</dbReference>
<evidence type="ECO:0000256" key="9">
    <source>
        <dbReference type="SAM" id="Coils"/>
    </source>
</evidence>
<dbReference type="InterPro" id="IPR026591">
    <property type="entry name" value="Sirtuin_cat_small_dom_sf"/>
</dbReference>
<dbReference type="Pfam" id="PF00172">
    <property type="entry name" value="Zn_clus"/>
    <property type="match status" value="1"/>
</dbReference>
<dbReference type="AlphaFoldDB" id="A0A1L9T4G6"/>
<dbReference type="PROSITE" id="PS51154">
    <property type="entry name" value="MACRO"/>
    <property type="match status" value="1"/>
</dbReference>
<evidence type="ECO:0000256" key="3">
    <source>
        <dbReference type="ARBA" id="ARBA00022833"/>
    </source>
</evidence>
<dbReference type="GeneID" id="63759645"/>
<dbReference type="Pfam" id="PF04082">
    <property type="entry name" value="Fungal_trans"/>
    <property type="match status" value="1"/>
</dbReference>
<dbReference type="OrthoDB" id="6077599at2759"/>
<dbReference type="PROSITE" id="PS00463">
    <property type="entry name" value="ZN2_CY6_FUNGAL_1"/>
    <property type="match status" value="1"/>
</dbReference>
<dbReference type="Proteomes" id="UP000184356">
    <property type="component" value="Unassembled WGS sequence"/>
</dbReference>
<dbReference type="SUPFAM" id="SSF57701">
    <property type="entry name" value="Zn2/Cys6 DNA-binding domain"/>
    <property type="match status" value="1"/>
</dbReference>
<sequence length="1048" mass="117512">MIACDYPGCTAQYRRREHLTRHARKHYPTAQRLTCDTCHRSFDRTDSLRRHHQVHLREQKESNAPRASKACDRCHSSKTRCNGQEPCNVCSRRVLNCTFNRLSKRAPAGDDNYEYQAEKSSDNIQDTGMQNVHANDDLPTDPSLGVAPNHPTSYSSSEIQDLIRQHEDRLRVQGLLVNRDAEPGRRESQEADNAELDFDHYVDVYFCHFHHQWPIVHGPSFRRSKEPQILLLAVVMIGLWVTGETNSQSRAVAMHEKLLNLLENRMDNWKLNIQFKNKMWPMTTHQAVLLNIIFAIMRDAHQDILERCRAMLDAVTTTCKTGGLFSYDNMRAQIDPADSVLFGCTYIEELKRLALAIFKLNLHFDTGMLSLSDLAFPLPDSGYLFDAPESKEFYRRYNIQVECGTCPGSKPPICELVEAVQEGRKGSGLLFHIDPWLSFVQPSQALERALAYLTEQMRIGGHGRCNHQQNGTWFLEMDTWGQLEMLRQLLCQRDPDMPFTEHALDDIDMILTRKHSHNLLTPSALIEPRITLDHGEETTRISLWKGDITTLTDVTAIVNAANPALLGCFRPSHRCIDNVIHSAAGPRLRQACHDLMVEQGHEEPVGRAKVTPGFNLPASYAIHTVGPQLNGDQTPSPSHRKQLSECYASCLEAAESLPPLSDGRKVVVFCCISTGLFAFPSDIAADIAIETVYNWCLKNPATTLTDIIFDTFLQRDWELYNAKTSQIAASRGEVQVTPIPPKPPNPGISRAVKQAQSWLHDADYLIISAGAGLSAATGLDYNSPDLFAKYFPAFLPLGLKTLYDVFGFTKWRSPAQKWGYYFHHLNMVRTWPPSSLYKTLLKLSNRFGSRCFIRTSNADGLFLANGSHPARISTPQGQYAYLQCLAKCRREAVFPSAPFLEAALPVLHPEMQILMDESKIPYCKYCGGELTLCVRGGDYFNQAPFMSQEREYARFLQRVSSDVGKGVTADGKATTKAVILELGVGMNTPSVLRWANEELVEEAPNGGIRLIRAGLDAAGCAPWELEEEGLAVGIAGDLNSIVDMLAMG</sequence>
<dbReference type="PROSITE" id="PS50157">
    <property type="entry name" value="ZINC_FINGER_C2H2_2"/>
    <property type="match status" value="1"/>
</dbReference>
<dbReference type="GO" id="GO:0003677">
    <property type="term" value="F:DNA binding"/>
    <property type="evidence" value="ECO:0007669"/>
    <property type="project" value="UniProtKB-KW"/>
</dbReference>
<dbReference type="InterPro" id="IPR043472">
    <property type="entry name" value="Macro_dom-like"/>
</dbReference>
<dbReference type="Gene3D" id="3.30.1600.10">
    <property type="entry name" value="SIR2/SIRT2 'Small Domain"/>
    <property type="match status" value="1"/>
</dbReference>
<dbReference type="CDD" id="cd02908">
    <property type="entry name" value="Macro_OAADPr_deacetylase"/>
    <property type="match status" value="1"/>
</dbReference>
<keyword evidence="2" id="KW-0479">Metal-binding</keyword>
<evidence type="ECO:0000256" key="8">
    <source>
        <dbReference type="PROSITE-ProRule" id="PRU00042"/>
    </source>
</evidence>
<dbReference type="GO" id="GO:0016740">
    <property type="term" value="F:transferase activity"/>
    <property type="evidence" value="ECO:0007669"/>
    <property type="project" value="UniProtKB-KW"/>
</dbReference>
<dbReference type="InterPro" id="IPR002589">
    <property type="entry name" value="Macro_dom"/>
</dbReference>
<evidence type="ECO:0000259" key="10">
    <source>
        <dbReference type="PROSITE" id="PS50048"/>
    </source>
</evidence>
<feature type="domain" description="C2H2-type" evidence="11">
    <location>
        <begin position="33"/>
        <end position="60"/>
    </location>
</feature>
<dbReference type="GO" id="GO:0008270">
    <property type="term" value="F:zinc ion binding"/>
    <property type="evidence" value="ECO:0007669"/>
    <property type="project" value="UniProtKB-KW"/>
</dbReference>
<proteinExistence type="predicted"/>
<evidence type="ECO:0000313" key="13">
    <source>
        <dbReference type="EMBL" id="OJJ54193.1"/>
    </source>
</evidence>
<keyword evidence="7" id="KW-0539">Nucleus</keyword>
<keyword evidence="1" id="KW-0808">Transferase</keyword>
<dbReference type="InterPro" id="IPR036864">
    <property type="entry name" value="Zn2-C6_fun-type_DNA-bd_sf"/>
</dbReference>
<dbReference type="PROSITE" id="PS50048">
    <property type="entry name" value="ZN2_CY6_FUNGAL_2"/>
    <property type="match status" value="1"/>
</dbReference>
<organism evidence="13 14">
    <name type="scientific">Aspergillus sydowii CBS 593.65</name>
    <dbReference type="NCBI Taxonomy" id="1036612"/>
    <lineage>
        <taxon>Eukaryota</taxon>
        <taxon>Fungi</taxon>
        <taxon>Dikarya</taxon>
        <taxon>Ascomycota</taxon>
        <taxon>Pezizomycotina</taxon>
        <taxon>Eurotiomycetes</taxon>
        <taxon>Eurotiomycetidae</taxon>
        <taxon>Eurotiales</taxon>
        <taxon>Aspergillaceae</taxon>
        <taxon>Aspergillus</taxon>
        <taxon>Aspergillus subgen. Nidulantes</taxon>
    </lineage>
</organism>
<accession>A0A1L9T4G6</accession>
<evidence type="ECO:0000256" key="2">
    <source>
        <dbReference type="ARBA" id="ARBA00022723"/>
    </source>
</evidence>
<keyword evidence="4" id="KW-0805">Transcription regulation</keyword>
<dbReference type="InterPro" id="IPR007219">
    <property type="entry name" value="XnlR_reg_dom"/>
</dbReference>
<dbReference type="Gene3D" id="4.10.240.10">
    <property type="entry name" value="Zn(2)-C6 fungal-type DNA-binding domain"/>
    <property type="match status" value="1"/>
</dbReference>
<gene>
    <name evidence="13" type="ORF">ASPSYDRAFT_186237</name>
</gene>
<evidence type="ECO:0000256" key="1">
    <source>
        <dbReference type="ARBA" id="ARBA00022679"/>
    </source>
</evidence>
<keyword evidence="14" id="KW-1185">Reference proteome</keyword>